<protein>
    <submittedName>
        <fullName evidence="3">Serine aminopeptidase, S33</fullName>
    </submittedName>
</protein>
<dbReference type="Proteomes" id="UP001138500">
    <property type="component" value="Unassembled WGS sequence"/>
</dbReference>
<dbReference type="SUPFAM" id="SSF52799">
    <property type="entry name" value="(Phosphotyrosine protein) phosphatases II"/>
    <property type="match status" value="1"/>
</dbReference>
<reference evidence="3 4" key="1">
    <citation type="journal article" date="2018" name="IMA Fungus">
        <title>IMA Genome-F 10: Nine draft genome sequences of Claviceps purpurea s.lat., including C. arundinis, C. humidiphila, and C. cf. spartinae, pseudomolecules for the pitch canker pathogen Fusarium circinatum, draft genome of Davidsoniella eucalypti, Grosmannia galeiformis, Quambalaria eucalypti, and Teratosphaeria destructans.</title>
        <authorList>
            <person name="Wingfield B.D."/>
            <person name="Liu M."/>
            <person name="Nguyen H.D."/>
            <person name="Lane F.A."/>
            <person name="Morgan S.W."/>
            <person name="De Vos L."/>
            <person name="Wilken P.M."/>
            <person name="Duong T.A."/>
            <person name="Aylward J."/>
            <person name="Coetzee M.P."/>
            <person name="Dadej K."/>
            <person name="De Beer Z.W."/>
            <person name="Findlay W."/>
            <person name="Havenga M."/>
            <person name="Kolarik M."/>
            <person name="Menzies J.G."/>
            <person name="Naidoo K."/>
            <person name="Pochopski O."/>
            <person name="Shoukouhi P."/>
            <person name="Santana Q.C."/>
            <person name="Seifert K.A."/>
            <person name="Soal N."/>
            <person name="Steenkamp E.T."/>
            <person name="Tatham C.T."/>
            <person name="van der Nest M.A."/>
            <person name="Wingfield M.J."/>
        </authorList>
    </citation>
    <scope>NUCLEOTIDE SEQUENCE [LARGE SCALE GENOMIC DNA]</scope>
    <source>
        <strain evidence="3">CMW44962</strain>
    </source>
</reference>
<dbReference type="InterPro" id="IPR050266">
    <property type="entry name" value="AB_hydrolase_sf"/>
</dbReference>
<dbReference type="GO" id="GO:0004177">
    <property type="term" value="F:aminopeptidase activity"/>
    <property type="evidence" value="ECO:0007669"/>
    <property type="project" value="UniProtKB-KW"/>
</dbReference>
<reference evidence="3 4" key="2">
    <citation type="journal article" date="2021" name="Curr. Genet.">
        <title>Genetic response to nitrogen starvation in the aggressive Eucalyptus foliar pathogen Teratosphaeria destructans.</title>
        <authorList>
            <person name="Havenga M."/>
            <person name="Wingfield B.D."/>
            <person name="Wingfield M.J."/>
            <person name="Dreyer L.L."/>
            <person name="Roets F."/>
            <person name="Aylward J."/>
        </authorList>
    </citation>
    <scope>NUCLEOTIDE SEQUENCE [LARGE SCALE GENOMIC DNA]</scope>
    <source>
        <strain evidence="3">CMW44962</strain>
    </source>
</reference>
<evidence type="ECO:0000313" key="4">
    <source>
        <dbReference type="Proteomes" id="UP001138500"/>
    </source>
</evidence>
<keyword evidence="3" id="KW-0645">Protease</keyword>
<accession>A0A9W7W1A2</accession>
<keyword evidence="3" id="KW-0031">Aminopeptidase</keyword>
<evidence type="ECO:0000313" key="3">
    <source>
        <dbReference type="EMBL" id="KAH9826135.1"/>
    </source>
</evidence>
<gene>
    <name evidence="3" type="ORF">Tdes44962_MAKER10084</name>
</gene>
<feature type="compositionally biased region" description="Low complexity" evidence="1">
    <location>
        <begin position="376"/>
        <end position="392"/>
    </location>
</feature>
<comment type="caution">
    <text evidence="3">The sequence shown here is derived from an EMBL/GenBank/DDBJ whole genome shotgun (WGS) entry which is preliminary data.</text>
</comment>
<dbReference type="InterPro" id="IPR029058">
    <property type="entry name" value="AB_hydrolase_fold"/>
</dbReference>
<proteinExistence type="predicted"/>
<feature type="domain" description="AB hydrolase-1" evidence="2">
    <location>
        <begin position="106"/>
        <end position="346"/>
    </location>
</feature>
<dbReference type="SUPFAM" id="SSF53474">
    <property type="entry name" value="alpha/beta-Hydrolases"/>
    <property type="match status" value="1"/>
</dbReference>
<dbReference type="GO" id="GO:0016020">
    <property type="term" value="C:membrane"/>
    <property type="evidence" value="ECO:0007669"/>
    <property type="project" value="TreeGrafter"/>
</dbReference>
<feature type="compositionally biased region" description="Polar residues" evidence="1">
    <location>
        <begin position="410"/>
        <end position="434"/>
    </location>
</feature>
<dbReference type="EMBL" id="RIBY02002025">
    <property type="protein sequence ID" value="KAH9826135.1"/>
    <property type="molecule type" value="Genomic_DNA"/>
</dbReference>
<feature type="region of interest" description="Disordered" evidence="1">
    <location>
        <begin position="367"/>
        <end position="434"/>
    </location>
</feature>
<dbReference type="Gene3D" id="3.40.50.1820">
    <property type="entry name" value="alpha/beta hydrolase"/>
    <property type="match status" value="1"/>
</dbReference>
<dbReference type="PANTHER" id="PTHR43798:SF5">
    <property type="entry name" value="MONOACYLGLYCEROL LIPASE ABHD6"/>
    <property type="match status" value="1"/>
</dbReference>
<dbReference type="InterPro" id="IPR000073">
    <property type="entry name" value="AB_hydrolase_1"/>
</dbReference>
<keyword evidence="4" id="KW-1185">Reference proteome</keyword>
<dbReference type="GO" id="GO:0046464">
    <property type="term" value="P:acylglycerol catabolic process"/>
    <property type="evidence" value="ECO:0007669"/>
    <property type="project" value="TreeGrafter"/>
</dbReference>
<dbReference type="PANTHER" id="PTHR43798">
    <property type="entry name" value="MONOACYLGLYCEROL LIPASE"/>
    <property type="match status" value="1"/>
</dbReference>
<sequence>MSTQARDKLHTLLASSFFTLTSTWQRSISSLVTAAFGLVLFRSWRAGRLDPLLHPIRSKREASEPGLFQRYSTVHTITTASGLTYPSIRVFCHRHAQAEKLPRDLPLLVCMHGLGGNATQFAPLLTSLINVASCVAIDLPGCGLSDFKPDDPQAYTTAAFAELLAAVIDQYRDKSNHQHVVLVGHSMGCAIAALLASSTSPLRARLDLDHVVGLIAICPKAVPSAHETAMTQRLRSTPRFVFDLFRFFDRRGGLQSRSITRMVGESADVETRRRQHQYNSQSKTATLLRMLTGTLTSHDGHQQTGWPGREVWAGIQVPLFLVAGEADEVTSPHEVEQIADWLNSRETAADQPKVVEVEQQPKIVVTHSEVDDETAPDAPSSAPSSDALASTARDVQLAQDHLSSDHDLPPSNTKAHPQSNATIDNTFDPATSNTSEHPLKITILPAPAAHGLLYSTHTVRILSGLIEKFLSQHVDERLGLGWQLQHLTTSGKWDVKNLAKWSKIDRCSDPIGGVFRAMKTMREVDEVHNPRHFVQEFGVKSRGDGVAIVVDISHESPVYDPRGLEEGGVQYYKSPTVSKLPPTADEVEQFIALIDQLRRSPQCQRRDGADVSPTIGVHCHYGFNRYVPSFAPHRLDSSFANGSDKNRLLHRLLPRRAPGLPARRRHRRVRRQAGPGHQARAFRQRAVCAVRGADAAARDAGGCWGAVMWRCHVMACPMGEGMCHVCCMIPKAFRCRDFNEKRGNEFLLMLVVVVSIAVCGSSGC</sequence>
<evidence type="ECO:0000256" key="1">
    <source>
        <dbReference type="SAM" id="MobiDB-lite"/>
    </source>
</evidence>
<dbReference type="OrthoDB" id="428974at2759"/>
<dbReference type="AlphaFoldDB" id="A0A9W7W1A2"/>
<dbReference type="Pfam" id="PF00561">
    <property type="entry name" value="Abhydrolase_1"/>
    <property type="match status" value="1"/>
</dbReference>
<organism evidence="3 4">
    <name type="scientific">Teratosphaeria destructans</name>
    <dbReference type="NCBI Taxonomy" id="418781"/>
    <lineage>
        <taxon>Eukaryota</taxon>
        <taxon>Fungi</taxon>
        <taxon>Dikarya</taxon>
        <taxon>Ascomycota</taxon>
        <taxon>Pezizomycotina</taxon>
        <taxon>Dothideomycetes</taxon>
        <taxon>Dothideomycetidae</taxon>
        <taxon>Mycosphaerellales</taxon>
        <taxon>Teratosphaeriaceae</taxon>
        <taxon>Teratosphaeria</taxon>
    </lineage>
</organism>
<keyword evidence="3" id="KW-0378">Hydrolase</keyword>
<dbReference type="GO" id="GO:0047372">
    <property type="term" value="F:monoacylglycerol lipase activity"/>
    <property type="evidence" value="ECO:0007669"/>
    <property type="project" value="TreeGrafter"/>
</dbReference>
<name>A0A9W7W1A2_9PEZI</name>
<dbReference type="Gene3D" id="3.90.190.10">
    <property type="entry name" value="Protein tyrosine phosphatase superfamily"/>
    <property type="match status" value="1"/>
</dbReference>
<dbReference type="InterPro" id="IPR029021">
    <property type="entry name" value="Prot-tyrosine_phosphatase-like"/>
</dbReference>
<evidence type="ECO:0000259" key="2">
    <source>
        <dbReference type="Pfam" id="PF00561"/>
    </source>
</evidence>